<dbReference type="NCBIfam" id="TIGR01853">
    <property type="entry name" value="lipid_A_lpxD"/>
    <property type="match status" value="1"/>
</dbReference>
<dbReference type="InterPro" id="IPR056729">
    <property type="entry name" value="GMPPB_C"/>
</dbReference>
<dbReference type="GO" id="GO:0016410">
    <property type="term" value="F:N-acyltransferase activity"/>
    <property type="evidence" value="ECO:0007669"/>
    <property type="project" value="InterPro"/>
</dbReference>
<protein>
    <recommendedName>
        <fullName evidence="7">UDP-3-O-acylglucosamine N-acyltransferase</fullName>
        <ecNumber evidence="7">2.3.1.191</ecNumber>
    </recommendedName>
</protein>
<dbReference type="Pfam" id="PF00132">
    <property type="entry name" value="Hexapep"/>
    <property type="match status" value="1"/>
</dbReference>
<dbReference type="UniPathway" id="UPA00973"/>
<dbReference type="InterPro" id="IPR007691">
    <property type="entry name" value="LpxD"/>
</dbReference>
<dbReference type="NCBIfam" id="NF002060">
    <property type="entry name" value="PRK00892.1"/>
    <property type="match status" value="1"/>
</dbReference>
<dbReference type="GO" id="GO:0009245">
    <property type="term" value="P:lipid A biosynthetic process"/>
    <property type="evidence" value="ECO:0007669"/>
    <property type="project" value="UniProtKB-UniRule"/>
</dbReference>
<dbReference type="AlphaFoldDB" id="A0A840I4Y8"/>
<evidence type="ECO:0000256" key="6">
    <source>
        <dbReference type="ARBA" id="ARBA00023315"/>
    </source>
</evidence>
<accession>A0A840I4Y8</accession>
<sequence length="340" mass="33339">MSAPDSRFFTTAPPLSVAAACAAADATLRRGGEGAVDHVSSLTGAAVGSVVFVETARAASPASGTPTLCLVTDAAADAAADAFPTAAIAITKTPKLGFARLATALHASHLEIGPPPAGIAPDARIAPSAEIAPSAVIGPGAEIGEDVVIGPFAFIGPGVVVGAGSRIGSHATITHAVIGERCAILAGVRIGEPGFGYVPGPTGAVTMPQLGRVLIGDAVDVGANSCIDRGALGDTVVGNGTKIDNLCQVAHNCRLGQGVLIASQTGLSGSVTIGDGAMLGGKAGLADHIEIGAGAVVMAGAGVMNDVPAGERWGGVPARPAKRWLREVATLSRLAKGPKT</sequence>
<keyword evidence="5 7" id="KW-0443">Lipid metabolism</keyword>
<dbReference type="PROSITE" id="PS00101">
    <property type="entry name" value="HEXAPEP_TRANSFERASES"/>
    <property type="match status" value="1"/>
</dbReference>
<evidence type="ECO:0000256" key="7">
    <source>
        <dbReference type="HAMAP-Rule" id="MF_00523"/>
    </source>
</evidence>
<comment type="caution">
    <text evidence="9">The sequence shown here is derived from an EMBL/GenBank/DDBJ whole genome shotgun (WGS) entry which is preliminary data.</text>
</comment>
<evidence type="ECO:0000256" key="5">
    <source>
        <dbReference type="ARBA" id="ARBA00023098"/>
    </source>
</evidence>
<keyword evidence="2 7" id="KW-0441">Lipid A biosynthesis</keyword>
<evidence type="ECO:0000259" key="8">
    <source>
        <dbReference type="Pfam" id="PF25087"/>
    </source>
</evidence>
<dbReference type="InterPro" id="IPR011004">
    <property type="entry name" value="Trimer_LpxA-like_sf"/>
</dbReference>
<keyword evidence="10" id="KW-1185">Reference proteome</keyword>
<dbReference type="CDD" id="cd03352">
    <property type="entry name" value="LbH_LpxD"/>
    <property type="match status" value="1"/>
</dbReference>
<dbReference type="InterPro" id="IPR018357">
    <property type="entry name" value="Hexapep_transf_CS"/>
</dbReference>
<comment type="similarity">
    <text evidence="7">Belongs to the transferase hexapeptide repeat family. LpxD subfamily.</text>
</comment>
<keyword evidence="4 7" id="KW-0677">Repeat</keyword>
<feature type="domain" description="Mannose-1-phosphate guanyltransferase C-terminal" evidence="8">
    <location>
        <begin position="121"/>
        <end position="228"/>
    </location>
</feature>
<evidence type="ECO:0000256" key="3">
    <source>
        <dbReference type="ARBA" id="ARBA00022679"/>
    </source>
</evidence>
<dbReference type="PANTHER" id="PTHR43378:SF2">
    <property type="entry name" value="UDP-3-O-ACYLGLUCOSAMINE N-ACYLTRANSFERASE 1, MITOCHONDRIAL-RELATED"/>
    <property type="match status" value="1"/>
</dbReference>
<comment type="pathway">
    <text evidence="7">Bacterial outer membrane biogenesis; LPS lipid A biosynthesis.</text>
</comment>
<comment type="catalytic activity">
    <reaction evidence="7">
        <text>a UDP-3-O-[(3R)-3-hydroxyacyl]-alpha-D-glucosamine + a (3R)-hydroxyacyl-[ACP] = a UDP-2-N,3-O-bis[(3R)-3-hydroxyacyl]-alpha-D-glucosamine + holo-[ACP] + H(+)</text>
        <dbReference type="Rhea" id="RHEA:53836"/>
        <dbReference type="Rhea" id="RHEA-COMP:9685"/>
        <dbReference type="Rhea" id="RHEA-COMP:9945"/>
        <dbReference type="ChEBI" id="CHEBI:15378"/>
        <dbReference type="ChEBI" id="CHEBI:64479"/>
        <dbReference type="ChEBI" id="CHEBI:78827"/>
        <dbReference type="ChEBI" id="CHEBI:137740"/>
        <dbReference type="ChEBI" id="CHEBI:137748"/>
        <dbReference type="EC" id="2.3.1.191"/>
    </reaction>
</comment>
<keyword evidence="6 7" id="KW-0012">Acyltransferase</keyword>
<proteinExistence type="inferred from homology"/>
<dbReference type="Proteomes" id="UP000563524">
    <property type="component" value="Unassembled WGS sequence"/>
</dbReference>
<reference evidence="9 10" key="1">
    <citation type="submission" date="2020-08" db="EMBL/GenBank/DDBJ databases">
        <title>Genomic Encyclopedia of Type Strains, Phase IV (KMG-IV): sequencing the most valuable type-strain genomes for metagenomic binning, comparative biology and taxonomic classification.</title>
        <authorList>
            <person name="Goeker M."/>
        </authorList>
    </citation>
    <scope>NUCLEOTIDE SEQUENCE [LARGE SCALE GENOMIC DNA]</scope>
    <source>
        <strain evidence="9 10">DSM 102850</strain>
    </source>
</reference>
<dbReference type="HAMAP" id="MF_00523">
    <property type="entry name" value="LpxD"/>
    <property type="match status" value="1"/>
</dbReference>
<name>A0A840I4Y8_9PROT</name>
<dbReference type="Gene3D" id="2.160.10.10">
    <property type="entry name" value="Hexapeptide repeat proteins"/>
    <property type="match status" value="1"/>
</dbReference>
<dbReference type="EC" id="2.3.1.191" evidence="7"/>
<organism evidence="9 10">
    <name type="scientific">Parvularcula dongshanensis</name>
    <dbReference type="NCBI Taxonomy" id="1173995"/>
    <lineage>
        <taxon>Bacteria</taxon>
        <taxon>Pseudomonadati</taxon>
        <taxon>Pseudomonadota</taxon>
        <taxon>Alphaproteobacteria</taxon>
        <taxon>Parvularculales</taxon>
        <taxon>Parvularculaceae</taxon>
        <taxon>Parvularcula</taxon>
    </lineage>
</organism>
<keyword evidence="3 7" id="KW-0808">Transferase</keyword>
<dbReference type="SUPFAM" id="SSF51161">
    <property type="entry name" value="Trimeric LpxA-like enzymes"/>
    <property type="match status" value="1"/>
</dbReference>
<dbReference type="InterPro" id="IPR001451">
    <property type="entry name" value="Hexapep"/>
</dbReference>
<dbReference type="PANTHER" id="PTHR43378">
    <property type="entry name" value="UDP-3-O-ACYLGLUCOSAMINE N-ACYLTRANSFERASE"/>
    <property type="match status" value="1"/>
</dbReference>
<keyword evidence="1 7" id="KW-0444">Lipid biosynthesis</keyword>
<dbReference type="EMBL" id="JACHOB010000003">
    <property type="protein sequence ID" value="MBB4659395.1"/>
    <property type="molecule type" value="Genomic_DNA"/>
</dbReference>
<evidence type="ECO:0000256" key="1">
    <source>
        <dbReference type="ARBA" id="ARBA00022516"/>
    </source>
</evidence>
<feature type="active site" description="Proton acceptor" evidence="7">
    <location>
        <position position="251"/>
    </location>
</feature>
<comment type="function">
    <text evidence="7">Catalyzes the N-acylation of UDP-3-O-acylglucosamine using 3-hydroxyacyl-ACP as the acyl donor. Is involved in the biosynthesis of lipid A, a phosphorylated glycolipid that anchors the lipopolysaccharide to the outer membrane of the cell.</text>
</comment>
<evidence type="ECO:0000313" key="10">
    <source>
        <dbReference type="Proteomes" id="UP000563524"/>
    </source>
</evidence>
<comment type="subunit">
    <text evidence="7">Homotrimer.</text>
</comment>
<dbReference type="PROSITE" id="PS51257">
    <property type="entry name" value="PROKAR_LIPOPROTEIN"/>
    <property type="match status" value="1"/>
</dbReference>
<gene>
    <name evidence="7" type="primary">lpxD</name>
    <name evidence="9" type="ORF">GGQ59_001920</name>
</gene>
<evidence type="ECO:0000313" key="9">
    <source>
        <dbReference type="EMBL" id="MBB4659395.1"/>
    </source>
</evidence>
<dbReference type="GO" id="GO:0016020">
    <property type="term" value="C:membrane"/>
    <property type="evidence" value="ECO:0007669"/>
    <property type="project" value="GOC"/>
</dbReference>
<dbReference type="Pfam" id="PF25087">
    <property type="entry name" value="GMPPB_C"/>
    <property type="match status" value="1"/>
</dbReference>
<dbReference type="GO" id="GO:0103118">
    <property type="term" value="F:UDP-3-O-[(3R)-3-hydroxyacyl]-glucosamine N-acyltransferase activity"/>
    <property type="evidence" value="ECO:0007669"/>
    <property type="project" value="UniProtKB-EC"/>
</dbReference>
<dbReference type="RefSeq" id="WP_183817928.1">
    <property type="nucleotide sequence ID" value="NZ_JACHOB010000003.1"/>
</dbReference>
<evidence type="ECO:0000256" key="4">
    <source>
        <dbReference type="ARBA" id="ARBA00022737"/>
    </source>
</evidence>
<evidence type="ECO:0000256" key="2">
    <source>
        <dbReference type="ARBA" id="ARBA00022556"/>
    </source>
</evidence>
<dbReference type="Gene3D" id="3.40.1390.10">
    <property type="entry name" value="MurE/MurF, N-terminal domain"/>
    <property type="match status" value="1"/>
</dbReference>